<sequence>MHVLRYLRGSSNRGLHYAAEKNNGITAYSNADWGNCSMTQCSTTGYLACFHKCLILWKTRKQPTVSISTAEAEYKA</sequence>
<protein>
    <submittedName>
        <fullName evidence="1">Uncharacterized protein</fullName>
    </submittedName>
</protein>
<dbReference type="PANTHER" id="PTHR11439">
    <property type="entry name" value="GAG-POL-RELATED RETROTRANSPOSON"/>
    <property type="match status" value="1"/>
</dbReference>
<dbReference type="PANTHER" id="PTHR11439:SF470">
    <property type="entry name" value="CYSTEINE-RICH RLK (RECEPTOR-LIKE PROTEIN KINASE) 8"/>
    <property type="match status" value="1"/>
</dbReference>
<dbReference type="AlphaFoldDB" id="A0A9Q3KHV6"/>
<keyword evidence="2" id="KW-1185">Reference proteome</keyword>
<dbReference type="Proteomes" id="UP000765509">
    <property type="component" value="Unassembled WGS sequence"/>
</dbReference>
<gene>
    <name evidence="1" type="ORF">O181_119235</name>
</gene>
<feature type="non-terminal residue" evidence="1">
    <location>
        <position position="76"/>
    </location>
</feature>
<reference evidence="1" key="1">
    <citation type="submission" date="2021-03" db="EMBL/GenBank/DDBJ databases">
        <title>Draft genome sequence of rust myrtle Austropuccinia psidii MF-1, a brazilian biotype.</title>
        <authorList>
            <person name="Quecine M.C."/>
            <person name="Pachon D.M.R."/>
            <person name="Bonatelli M.L."/>
            <person name="Correr F.H."/>
            <person name="Franceschini L.M."/>
            <person name="Leite T.F."/>
            <person name="Margarido G.R.A."/>
            <person name="Almeida C.A."/>
            <person name="Ferrarezi J.A."/>
            <person name="Labate C.A."/>
        </authorList>
    </citation>
    <scope>NUCLEOTIDE SEQUENCE</scope>
    <source>
        <strain evidence="1">MF-1</strain>
    </source>
</reference>
<organism evidence="1 2">
    <name type="scientific">Austropuccinia psidii MF-1</name>
    <dbReference type="NCBI Taxonomy" id="1389203"/>
    <lineage>
        <taxon>Eukaryota</taxon>
        <taxon>Fungi</taxon>
        <taxon>Dikarya</taxon>
        <taxon>Basidiomycota</taxon>
        <taxon>Pucciniomycotina</taxon>
        <taxon>Pucciniomycetes</taxon>
        <taxon>Pucciniales</taxon>
        <taxon>Sphaerophragmiaceae</taxon>
        <taxon>Austropuccinia</taxon>
    </lineage>
</organism>
<comment type="caution">
    <text evidence="1">The sequence shown here is derived from an EMBL/GenBank/DDBJ whole genome shotgun (WGS) entry which is preliminary data.</text>
</comment>
<name>A0A9Q3KHV6_9BASI</name>
<dbReference type="CDD" id="cd09272">
    <property type="entry name" value="RNase_HI_RT_Ty1"/>
    <property type="match status" value="1"/>
</dbReference>
<dbReference type="EMBL" id="AVOT02105280">
    <property type="protein sequence ID" value="MBW0579520.1"/>
    <property type="molecule type" value="Genomic_DNA"/>
</dbReference>
<evidence type="ECO:0000313" key="2">
    <source>
        <dbReference type="Proteomes" id="UP000765509"/>
    </source>
</evidence>
<dbReference type="OrthoDB" id="413361at2759"/>
<accession>A0A9Q3KHV6</accession>
<proteinExistence type="predicted"/>
<evidence type="ECO:0000313" key="1">
    <source>
        <dbReference type="EMBL" id="MBW0579520.1"/>
    </source>
</evidence>